<feature type="compositionally biased region" description="Basic and acidic residues" evidence="6">
    <location>
        <begin position="59"/>
        <end position="70"/>
    </location>
</feature>
<organism evidence="9">
    <name type="scientific">Attheya septentrionalis</name>
    <dbReference type="NCBI Taxonomy" id="420275"/>
    <lineage>
        <taxon>Eukaryota</taxon>
        <taxon>Sar</taxon>
        <taxon>Stramenopiles</taxon>
        <taxon>Ochrophyta</taxon>
        <taxon>Bacillariophyta</taxon>
        <taxon>Coscinodiscophyceae</taxon>
        <taxon>Chaetocerotophycidae</taxon>
        <taxon>Chaetocerotales</taxon>
        <taxon>Attheyaceae</taxon>
        <taxon>Attheya</taxon>
    </lineage>
</organism>
<dbReference type="PROSITE" id="PS51837">
    <property type="entry name" value="LITAF"/>
    <property type="match status" value="1"/>
</dbReference>
<dbReference type="PANTHER" id="PTHR23292:SF6">
    <property type="entry name" value="FI16602P1-RELATED"/>
    <property type="match status" value="1"/>
</dbReference>
<evidence type="ECO:0000259" key="8">
    <source>
        <dbReference type="PROSITE" id="PS51837"/>
    </source>
</evidence>
<feature type="compositionally biased region" description="Polar residues" evidence="6">
    <location>
        <begin position="11"/>
        <end position="21"/>
    </location>
</feature>
<keyword evidence="7" id="KW-1133">Transmembrane helix</keyword>
<dbReference type="GO" id="GO:0016020">
    <property type="term" value="C:membrane"/>
    <property type="evidence" value="ECO:0007669"/>
    <property type="project" value="UniProtKB-SubCell"/>
</dbReference>
<keyword evidence="4" id="KW-0862">Zinc</keyword>
<evidence type="ECO:0000256" key="7">
    <source>
        <dbReference type="SAM" id="Phobius"/>
    </source>
</evidence>
<evidence type="ECO:0000256" key="4">
    <source>
        <dbReference type="ARBA" id="ARBA00022833"/>
    </source>
</evidence>
<comment type="subcellular location">
    <subcellularLocation>
        <location evidence="1">Membrane</location>
        <topology evidence="1">Peripheral membrane protein</topology>
    </subcellularLocation>
</comment>
<dbReference type="InterPro" id="IPR037519">
    <property type="entry name" value="LITAF_fam"/>
</dbReference>
<keyword evidence="3" id="KW-0479">Metal-binding</keyword>
<sequence length="255" mass="27825">MGLFSKKNKTAPLSEQNSLQSHVDVYDQEAPPVPEKSFKKYKSPETPVSEFKASTGDVPAHHNQGEENRSKPPPILVGRSAGDPNSQNDTVRSSLKSTSYGPGSPHSFTSGGTGGMNSPGNCVSVSSQPVQKHGMSTATSDRYQAANDDDEQSVAITLASKGQPATQSADDIFPRGPVQITSCPHCQYTSRTTVKTYPTYLTWLSSFFLVLVFWPLCWVPLVLEKAKQSDHFCAVCEEKVGEVKPYEDCCVVYRR</sequence>
<proteinExistence type="inferred from homology"/>
<accession>A0A7S2UEK6</accession>
<dbReference type="SMART" id="SM00714">
    <property type="entry name" value="LITAF"/>
    <property type="match status" value="1"/>
</dbReference>
<feature type="region of interest" description="Disordered" evidence="6">
    <location>
        <begin position="1"/>
        <end position="139"/>
    </location>
</feature>
<evidence type="ECO:0000256" key="6">
    <source>
        <dbReference type="SAM" id="MobiDB-lite"/>
    </source>
</evidence>
<dbReference type="GO" id="GO:0008270">
    <property type="term" value="F:zinc ion binding"/>
    <property type="evidence" value="ECO:0007669"/>
    <property type="project" value="TreeGrafter"/>
</dbReference>
<dbReference type="AlphaFoldDB" id="A0A7S2UEK6"/>
<evidence type="ECO:0000256" key="1">
    <source>
        <dbReference type="ARBA" id="ARBA00004170"/>
    </source>
</evidence>
<dbReference type="Pfam" id="PF10601">
    <property type="entry name" value="zf-LITAF-like"/>
    <property type="match status" value="1"/>
</dbReference>
<name>A0A7S2UEK6_9STRA</name>
<dbReference type="EMBL" id="HBHQ01014008">
    <property type="protein sequence ID" value="CAD9817502.1"/>
    <property type="molecule type" value="Transcribed_RNA"/>
</dbReference>
<feature type="transmembrane region" description="Helical" evidence="7">
    <location>
        <begin position="200"/>
        <end position="223"/>
    </location>
</feature>
<gene>
    <name evidence="9" type="ORF">ASEP1449_LOCUS9334</name>
</gene>
<protein>
    <recommendedName>
        <fullName evidence="8">LITAF domain-containing protein</fullName>
    </recommendedName>
</protein>
<dbReference type="PANTHER" id="PTHR23292">
    <property type="entry name" value="LIPOPOLYSACCHARIDE-INDUCED TUMOR NECROSIS FACTOR-ALPHA FACTOR"/>
    <property type="match status" value="1"/>
</dbReference>
<evidence type="ECO:0000256" key="5">
    <source>
        <dbReference type="ARBA" id="ARBA00023136"/>
    </source>
</evidence>
<feature type="domain" description="LITAF" evidence="8">
    <location>
        <begin position="163"/>
        <end position="245"/>
    </location>
</feature>
<evidence type="ECO:0000256" key="3">
    <source>
        <dbReference type="ARBA" id="ARBA00022723"/>
    </source>
</evidence>
<feature type="compositionally biased region" description="Polar residues" evidence="6">
    <location>
        <begin position="83"/>
        <end position="110"/>
    </location>
</feature>
<keyword evidence="5 7" id="KW-0472">Membrane</keyword>
<dbReference type="InterPro" id="IPR006629">
    <property type="entry name" value="LITAF"/>
</dbReference>
<keyword evidence="7" id="KW-0812">Transmembrane</keyword>
<feature type="compositionally biased region" description="Polar residues" evidence="6">
    <location>
        <begin position="118"/>
        <end position="139"/>
    </location>
</feature>
<evidence type="ECO:0000256" key="2">
    <source>
        <dbReference type="ARBA" id="ARBA00005975"/>
    </source>
</evidence>
<comment type="similarity">
    <text evidence="2">Belongs to the CDIP1/LITAF family.</text>
</comment>
<reference evidence="9" key="1">
    <citation type="submission" date="2021-01" db="EMBL/GenBank/DDBJ databases">
        <authorList>
            <person name="Corre E."/>
            <person name="Pelletier E."/>
            <person name="Niang G."/>
            <person name="Scheremetjew M."/>
            <person name="Finn R."/>
            <person name="Kale V."/>
            <person name="Holt S."/>
            <person name="Cochrane G."/>
            <person name="Meng A."/>
            <person name="Brown T."/>
            <person name="Cohen L."/>
        </authorList>
    </citation>
    <scope>NUCLEOTIDE SEQUENCE</scope>
    <source>
        <strain evidence="9">CCMP2084</strain>
    </source>
</reference>
<evidence type="ECO:0000313" key="9">
    <source>
        <dbReference type="EMBL" id="CAD9817502.1"/>
    </source>
</evidence>